<dbReference type="Proteomes" id="UP001275084">
    <property type="component" value="Unassembled WGS sequence"/>
</dbReference>
<evidence type="ECO:0000256" key="1">
    <source>
        <dbReference type="SAM" id="MobiDB-lite"/>
    </source>
</evidence>
<organism evidence="2 3">
    <name type="scientific">Lasiosphaeria hispida</name>
    <dbReference type="NCBI Taxonomy" id="260671"/>
    <lineage>
        <taxon>Eukaryota</taxon>
        <taxon>Fungi</taxon>
        <taxon>Dikarya</taxon>
        <taxon>Ascomycota</taxon>
        <taxon>Pezizomycotina</taxon>
        <taxon>Sordariomycetes</taxon>
        <taxon>Sordariomycetidae</taxon>
        <taxon>Sordariales</taxon>
        <taxon>Lasiosphaeriaceae</taxon>
        <taxon>Lasiosphaeria</taxon>
    </lineage>
</organism>
<sequence>MATVPEFTGFHLCSTWVYTINGIKRFFVYLQGLGCDDAEFVYDYDLASIKVTCRPRDEPEIRQAFNHVATNIEREEFERSRDHVMGVDGAFDLPFAGDLISRRICDPAPVEECETDYQPYTTPLSISTYPYKATWKQLEHEKAGLKIASIIHQNSVKTLQQCLDVEISCDLLGMGKVVYIGGWTPESVQEAQRRLQVLLEIKKLPASGGHLHVLYVDNYVERSKSKKEIQADLRYMANIDPKLPITTLLDPTVLKSIRGSYKRLHEEGVSIRLKLYDPMSRLHISTFGPKILDRADSKQHLEHRPSMSLRQTQHTFPAAGQNPVNLNRHLLGSVPNTGTQVSEWMKGIPNRGSIAGPGSDLGSHGTYDTGQSLQSGSYSDLQRRNGHSASLSRSLASQSQKSAIEPNAPVPTGSPSFDLLGSGGNRKKTPDCLSSAEPAIPPGKAQLHPSHMNGDGMSKTKFKYRQPPLPPPPPPPPAKPKIPQKTEPHIQAPGSCASGSSEGSVDSDDDNEGDPDKNENRSGITAEINNLGHSAEFLNELDTALSERVESGPYKRKFAVRAEFGRLILAHVHEKNLSFNSPARASNVWGKTNLLESLNKGGEEKFSSTHFTKILSTRESDMNNMIGFTRERTRLWKTVPDETSIVYSFYCASIKHNTMLFVVDIVDGKGDNGFSSSVRPYTYRPDETYDADGVTPVYVHGLRRNWDLRIMVSYMEPTYEAKYEVYAAALLGSLVILKSGNSPELRFNNDTSSGVTVKTVRIGTRWRYLSSNSKSALEIKEVEQLTVHVKDDKNVLQEMVARRWKKRKPDSEEAWGLTQRWFEASVTSTKAESLFRQNMGLGFGQKADWTPQELREGGIFYSIYGPALAMLEYMDQVGANEDNRQGWAVKKPNLGAPGA</sequence>
<evidence type="ECO:0000313" key="2">
    <source>
        <dbReference type="EMBL" id="KAK3341244.1"/>
    </source>
</evidence>
<keyword evidence="3" id="KW-1185">Reference proteome</keyword>
<feature type="region of interest" description="Disordered" evidence="1">
    <location>
        <begin position="347"/>
        <end position="522"/>
    </location>
</feature>
<proteinExistence type="predicted"/>
<feature type="compositionally biased region" description="Low complexity" evidence="1">
    <location>
        <begin position="388"/>
        <end position="403"/>
    </location>
</feature>
<reference evidence="2" key="2">
    <citation type="submission" date="2023-06" db="EMBL/GenBank/DDBJ databases">
        <authorList>
            <consortium name="Lawrence Berkeley National Laboratory"/>
            <person name="Haridas S."/>
            <person name="Hensen N."/>
            <person name="Bonometti L."/>
            <person name="Westerberg I."/>
            <person name="Brannstrom I.O."/>
            <person name="Guillou S."/>
            <person name="Cros-Aarteil S."/>
            <person name="Calhoun S."/>
            <person name="Kuo A."/>
            <person name="Mondo S."/>
            <person name="Pangilinan J."/>
            <person name="Riley R."/>
            <person name="Labutti K."/>
            <person name="Andreopoulos B."/>
            <person name="Lipzen A."/>
            <person name="Chen C."/>
            <person name="Yanf M."/>
            <person name="Daum C."/>
            <person name="Ng V."/>
            <person name="Clum A."/>
            <person name="Steindorff A."/>
            <person name="Ohm R."/>
            <person name="Martin F."/>
            <person name="Silar P."/>
            <person name="Natvig D."/>
            <person name="Lalanne C."/>
            <person name="Gautier V."/>
            <person name="Ament-Velasquez S.L."/>
            <person name="Kruys A."/>
            <person name="Hutchinson M.I."/>
            <person name="Powell A.J."/>
            <person name="Barry K."/>
            <person name="Miller A.N."/>
            <person name="Grigoriev I.V."/>
            <person name="Debuchy R."/>
            <person name="Gladieux P."/>
            <person name="Thoren M.H."/>
            <person name="Johannesson H."/>
        </authorList>
    </citation>
    <scope>NUCLEOTIDE SEQUENCE</scope>
    <source>
        <strain evidence="2">CBS 955.72</strain>
    </source>
</reference>
<gene>
    <name evidence="2" type="ORF">B0T25DRAFT_557794</name>
</gene>
<evidence type="ECO:0000313" key="3">
    <source>
        <dbReference type="Proteomes" id="UP001275084"/>
    </source>
</evidence>
<comment type="caution">
    <text evidence="2">The sequence shown here is derived from an EMBL/GenBank/DDBJ whole genome shotgun (WGS) entry which is preliminary data.</text>
</comment>
<feature type="compositionally biased region" description="Polar residues" evidence="1">
    <location>
        <begin position="366"/>
        <end position="380"/>
    </location>
</feature>
<dbReference type="AlphaFoldDB" id="A0AAJ0M844"/>
<dbReference type="EMBL" id="JAUIQD010000008">
    <property type="protein sequence ID" value="KAK3341244.1"/>
    <property type="molecule type" value="Genomic_DNA"/>
</dbReference>
<protein>
    <submittedName>
        <fullName evidence="2">Uncharacterized protein</fullName>
    </submittedName>
</protein>
<reference evidence="2" key="1">
    <citation type="journal article" date="2023" name="Mol. Phylogenet. Evol.">
        <title>Genome-scale phylogeny and comparative genomics of the fungal order Sordariales.</title>
        <authorList>
            <person name="Hensen N."/>
            <person name="Bonometti L."/>
            <person name="Westerberg I."/>
            <person name="Brannstrom I.O."/>
            <person name="Guillou S."/>
            <person name="Cros-Aarteil S."/>
            <person name="Calhoun S."/>
            <person name="Haridas S."/>
            <person name="Kuo A."/>
            <person name="Mondo S."/>
            <person name="Pangilinan J."/>
            <person name="Riley R."/>
            <person name="LaButti K."/>
            <person name="Andreopoulos B."/>
            <person name="Lipzen A."/>
            <person name="Chen C."/>
            <person name="Yan M."/>
            <person name="Daum C."/>
            <person name="Ng V."/>
            <person name="Clum A."/>
            <person name="Steindorff A."/>
            <person name="Ohm R.A."/>
            <person name="Martin F."/>
            <person name="Silar P."/>
            <person name="Natvig D.O."/>
            <person name="Lalanne C."/>
            <person name="Gautier V."/>
            <person name="Ament-Velasquez S.L."/>
            <person name="Kruys A."/>
            <person name="Hutchinson M.I."/>
            <person name="Powell A.J."/>
            <person name="Barry K."/>
            <person name="Miller A.N."/>
            <person name="Grigoriev I.V."/>
            <person name="Debuchy R."/>
            <person name="Gladieux P."/>
            <person name="Hiltunen Thoren M."/>
            <person name="Johannesson H."/>
        </authorList>
    </citation>
    <scope>NUCLEOTIDE SEQUENCE</scope>
    <source>
        <strain evidence="2">CBS 955.72</strain>
    </source>
</reference>
<feature type="compositionally biased region" description="Pro residues" evidence="1">
    <location>
        <begin position="467"/>
        <end position="480"/>
    </location>
</feature>
<name>A0AAJ0M844_9PEZI</name>
<accession>A0AAJ0M844</accession>